<comment type="caution">
    <text evidence="1">The sequence shown here is derived from an EMBL/GenBank/DDBJ whole genome shotgun (WGS) entry which is preliminary data.</text>
</comment>
<dbReference type="Proteomes" id="UP000662074">
    <property type="component" value="Unassembled WGS sequence"/>
</dbReference>
<gene>
    <name evidence="1" type="ORF">GCM10011425_36390</name>
</gene>
<keyword evidence="2" id="KW-1185">Reference proteome</keyword>
<sequence>MENPLIVHDLNGEAVEVTDLNLALMQADDYRHYHLSGKRNIALQQKQQAYWQDLYQKLLKLAERQS</sequence>
<name>A0A917JD85_9SPHI</name>
<evidence type="ECO:0008006" key="3">
    <source>
        <dbReference type="Google" id="ProtNLM"/>
    </source>
</evidence>
<dbReference type="AlphaFoldDB" id="A0A917JD85"/>
<protein>
    <recommendedName>
        <fullName evidence="3">3-isopropylmalate dehydratase</fullName>
    </recommendedName>
</protein>
<organism evidence="1 2">
    <name type="scientific">Mucilaginibacter galii</name>
    <dbReference type="NCBI Taxonomy" id="2005073"/>
    <lineage>
        <taxon>Bacteria</taxon>
        <taxon>Pseudomonadati</taxon>
        <taxon>Bacteroidota</taxon>
        <taxon>Sphingobacteriia</taxon>
        <taxon>Sphingobacteriales</taxon>
        <taxon>Sphingobacteriaceae</taxon>
        <taxon>Mucilaginibacter</taxon>
    </lineage>
</organism>
<dbReference type="RefSeq" id="WP_188418541.1">
    <property type="nucleotide sequence ID" value="NZ_BMDO01000013.1"/>
</dbReference>
<proteinExistence type="predicted"/>
<reference evidence="1" key="2">
    <citation type="submission" date="2020-09" db="EMBL/GenBank/DDBJ databases">
        <authorList>
            <person name="Sun Q."/>
            <person name="Sedlacek I."/>
        </authorList>
    </citation>
    <scope>NUCLEOTIDE SEQUENCE</scope>
    <source>
        <strain evidence="1">CCM 8711</strain>
    </source>
</reference>
<accession>A0A917JD85</accession>
<dbReference type="EMBL" id="BMDO01000013">
    <property type="protein sequence ID" value="GGI52427.1"/>
    <property type="molecule type" value="Genomic_DNA"/>
</dbReference>
<reference evidence="1" key="1">
    <citation type="journal article" date="2014" name="Int. J. Syst. Evol. Microbiol.">
        <title>Complete genome sequence of Corynebacterium casei LMG S-19264T (=DSM 44701T), isolated from a smear-ripened cheese.</title>
        <authorList>
            <consortium name="US DOE Joint Genome Institute (JGI-PGF)"/>
            <person name="Walter F."/>
            <person name="Albersmeier A."/>
            <person name="Kalinowski J."/>
            <person name="Ruckert C."/>
        </authorList>
    </citation>
    <scope>NUCLEOTIDE SEQUENCE</scope>
    <source>
        <strain evidence="1">CCM 8711</strain>
    </source>
</reference>
<evidence type="ECO:0000313" key="1">
    <source>
        <dbReference type="EMBL" id="GGI52427.1"/>
    </source>
</evidence>
<evidence type="ECO:0000313" key="2">
    <source>
        <dbReference type="Proteomes" id="UP000662074"/>
    </source>
</evidence>